<evidence type="ECO:0000313" key="2">
    <source>
        <dbReference type="Proteomes" id="UP000733611"/>
    </source>
</evidence>
<evidence type="ECO:0000313" key="1">
    <source>
        <dbReference type="EMBL" id="MBU3845264.1"/>
    </source>
</evidence>
<evidence type="ECO:0008006" key="3">
    <source>
        <dbReference type="Google" id="ProtNLM"/>
    </source>
</evidence>
<dbReference type="EMBL" id="JAHLFE010000215">
    <property type="protein sequence ID" value="MBU3845264.1"/>
    <property type="molecule type" value="Genomic_DNA"/>
</dbReference>
<dbReference type="Gene3D" id="1.10.10.800">
    <property type="match status" value="1"/>
</dbReference>
<organism evidence="1 2">
    <name type="scientific">Candidatus Anaerobiospirillum pullicola</name>
    <dbReference type="NCBI Taxonomy" id="2838451"/>
    <lineage>
        <taxon>Bacteria</taxon>
        <taxon>Pseudomonadati</taxon>
        <taxon>Pseudomonadota</taxon>
        <taxon>Gammaproteobacteria</taxon>
        <taxon>Aeromonadales</taxon>
        <taxon>Succinivibrionaceae</taxon>
        <taxon>Anaerobiospirillum</taxon>
    </lineage>
</organism>
<dbReference type="PANTHER" id="PTHR47751:SF1">
    <property type="entry name" value="SUPERFAMILY HYDROLASE, PUTATIVE (AFU_ORTHOLOGUE AFUA_2G16580)-RELATED"/>
    <property type="match status" value="1"/>
</dbReference>
<dbReference type="Proteomes" id="UP000733611">
    <property type="component" value="Unassembled WGS sequence"/>
</dbReference>
<dbReference type="InterPro" id="IPR051411">
    <property type="entry name" value="Polyketide_trans_af380"/>
</dbReference>
<protein>
    <recommendedName>
        <fullName evidence="3">Alpha/beta hydrolase</fullName>
    </recommendedName>
</protein>
<sequence>MLISVQSLPIFVTTRDKFVKDYYAYYKTVYGYHLRSLNSNNGWTLASPLAFMNAPILAYSDEIRSAVMVVYGDKAHSFYMGKDAFAKLKGDNKEFVVVPSANHTDLYDQMAKIPFDKIIAFFHQNLK</sequence>
<reference evidence="1" key="1">
    <citation type="journal article" date="2021" name="PeerJ">
        <title>Extensive microbial diversity within the chicken gut microbiome revealed by metagenomics and culture.</title>
        <authorList>
            <person name="Gilroy R."/>
            <person name="Ravi A."/>
            <person name="Getino M."/>
            <person name="Pursley I."/>
            <person name="Horton D.L."/>
            <person name="Alikhan N.F."/>
            <person name="Baker D."/>
            <person name="Gharbi K."/>
            <person name="Hall N."/>
            <person name="Watson M."/>
            <person name="Adriaenssens E.M."/>
            <person name="Foster-Nyarko E."/>
            <person name="Jarju S."/>
            <person name="Secka A."/>
            <person name="Antonio M."/>
            <person name="Oren A."/>
            <person name="Chaudhuri R.R."/>
            <person name="La Ragione R."/>
            <person name="Hildebrand F."/>
            <person name="Pallen M.J."/>
        </authorList>
    </citation>
    <scope>NUCLEOTIDE SEQUENCE</scope>
    <source>
        <strain evidence="1">378</strain>
    </source>
</reference>
<dbReference type="SUPFAM" id="SSF53474">
    <property type="entry name" value="alpha/beta-Hydrolases"/>
    <property type="match status" value="1"/>
</dbReference>
<name>A0A948X0J6_9GAMM</name>
<dbReference type="AlphaFoldDB" id="A0A948X0J6"/>
<reference evidence="1" key="2">
    <citation type="submission" date="2021-04" db="EMBL/GenBank/DDBJ databases">
        <authorList>
            <person name="Gilroy R."/>
        </authorList>
    </citation>
    <scope>NUCLEOTIDE SEQUENCE</scope>
    <source>
        <strain evidence="1">378</strain>
    </source>
</reference>
<accession>A0A948X0J6</accession>
<dbReference type="InterPro" id="IPR029058">
    <property type="entry name" value="AB_hydrolase_fold"/>
</dbReference>
<comment type="caution">
    <text evidence="1">The sequence shown here is derived from an EMBL/GenBank/DDBJ whole genome shotgun (WGS) entry which is preliminary data.</text>
</comment>
<proteinExistence type="predicted"/>
<dbReference type="PANTHER" id="PTHR47751">
    <property type="entry name" value="SUPERFAMILY HYDROLASE, PUTATIVE (AFU_ORTHOLOGUE AFUA_2G16580)-RELATED"/>
    <property type="match status" value="1"/>
</dbReference>
<gene>
    <name evidence="1" type="ORF">H9847_10460</name>
</gene>